<dbReference type="InterPro" id="IPR002477">
    <property type="entry name" value="Peptidoglycan-bd-like"/>
</dbReference>
<organism evidence="4 5">
    <name type="scientific">Bradyrhizobium lablabi</name>
    <dbReference type="NCBI Taxonomy" id="722472"/>
    <lineage>
        <taxon>Bacteria</taxon>
        <taxon>Pseudomonadati</taxon>
        <taxon>Pseudomonadota</taxon>
        <taxon>Alphaproteobacteria</taxon>
        <taxon>Hyphomicrobiales</taxon>
        <taxon>Nitrobacteraceae</taxon>
        <taxon>Bradyrhizobium</taxon>
    </lineage>
</organism>
<feature type="domain" description="Peptidoglycan binding-like" evidence="2">
    <location>
        <begin position="220"/>
        <end position="277"/>
    </location>
</feature>
<evidence type="ECO:0000313" key="5">
    <source>
        <dbReference type="Proteomes" id="UP000189935"/>
    </source>
</evidence>
<gene>
    <name evidence="4" type="ORF">SAMN05444159_1246</name>
</gene>
<dbReference type="Pfam" id="PF01471">
    <property type="entry name" value="PG_binding_1"/>
    <property type="match status" value="1"/>
</dbReference>
<dbReference type="InterPro" id="IPR036365">
    <property type="entry name" value="PGBD-like_sf"/>
</dbReference>
<proteinExistence type="predicted"/>
<evidence type="ECO:0000259" key="2">
    <source>
        <dbReference type="Pfam" id="PF01471"/>
    </source>
</evidence>
<dbReference type="Pfam" id="PF11860">
    <property type="entry name" value="Muramidase"/>
    <property type="match status" value="1"/>
</dbReference>
<evidence type="ECO:0000259" key="3">
    <source>
        <dbReference type="Pfam" id="PF11860"/>
    </source>
</evidence>
<dbReference type="InterPro" id="IPR036366">
    <property type="entry name" value="PGBDSf"/>
</dbReference>
<accession>A0A1M6LDE2</accession>
<dbReference type="EMBL" id="LT670844">
    <property type="protein sequence ID" value="SHJ69223.1"/>
    <property type="molecule type" value="Genomic_DNA"/>
</dbReference>
<keyword evidence="1" id="KW-0812">Transmembrane</keyword>
<dbReference type="Gene3D" id="1.10.101.10">
    <property type="entry name" value="PGBD-like superfamily/PGBD"/>
    <property type="match status" value="1"/>
</dbReference>
<name>A0A1M6LDE2_9BRAD</name>
<feature type="transmembrane region" description="Helical" evidence="1">
    <location>
        <begin position="366"/>
        <end position="386"/>
    </location>
</feature>
<reference evidence="4 5" key="1">
    <citation type="submission" date="2016-11" db="EMBL/GenBank/DDBJ databases">
        <authorList>
            <person name="Jaros S."/>
            <person name="Januszkiewicz K."/>
            <person name="Wedrychowicz H."/>
        </authorList>
    </citation>
    <scope>NUCLEOTIDE SEQUENCE [LARGE SCALE GENOMIC DNA]</scope>
    <source>
        <strain evidence="4 5">GAS499</strain>
    </source>
</reference>
<dbReference type="Proteomes" id="UP000189935">
    <property type="component" value="Chromosome I"/>
</dbReference>
<evidence type="ECO:0000256" key="1">
    <source>
        <dbReference type="SAM" id="Phobius"/>
    </source>
</evidence>
<keyword evidence="1" id="KW-1133">Transmembrane helix</keyword>
<sequence>MSMFSDKLALQIADAAEKAGIPKAGMLAIVEVETAGAPTEADGRTPVFLFERHIFRRELAARQPAKVAKAERFGLAIPKWDKATQYRDERNSAQRLALLARAKAVDEDCALRSCSWGLPQIMGNECREVGFASATQMVEYLTTQGVAGHIELMIRFLKSRKLISAIERGDWAYVALRYNGEGYRQNQYDTRLAAANRKWTRKLPTLEAVPVQDWPEEHLSREEIEQIQIKLRELKYPEAGLPDGKWGTKTIGALSAFQAHEGLPVTGHYDQATREALAEADARPVSPEREGATLDDLREAGSTTIARADTVDAIGKGKVIVGGTVGAGAVIEQAGTALNNAQDAADKATQVKTLWASVHDLIQPIIGHPVVIVIAIAVVIGGYFVIRYAHQIRAARLADHQSGTHAGVMEQ</sequence>
<dbReference type="OrthoDB" id="1523598at2"/>
<feature type="domain" description="N-acetylmuramidase" evidence="3">
    <location>
        <begin position="26"/>
        <end position="199"/>
    </location>
</feature>
<protein>
    <submittedName>
        <fullName evidence="4">Putative peptidoglycan binding domain-containing protein</fullName>
    </submittedName>
</protein>
<dbReference type="InterPro" id="IPR024408">
    <property type="entry name" value="Muramidase"/>
</dbReference>
<evidence type="ECO:0000313" key="4">
    <source>
        <dbReference type="EMBL" id="SHJ69223.1"/>
    </source>
</evidence>
<dbReference type="AlphaFoldDB" id="A0A1M6LDE2"/>
<dbReference type="SUPFAM" id="SSF47090">
    <property type="entry name" value="PGBD-like"/>
    <property type="match status" value="1"/>
</dbReference>
<keyword evidence="1" id="KW-0472">Membrane</keyword>